<sequence>MDIEKINVASTTKLDSDYNELFELLKGKELYFNFIKPEKNNEPLRVPLARVGEKIRAVVFFTKRENKKLEKSHGGIVWEKALEMVAKMDDADGLIIENSERAWIAINKGTIQKIITNTFEI</sequence>
<gene>
    <name evidence="1" type="ORF">WH50_13995</name>
</gene>
<proteinExistence type="predicted"/>
<keyword evidence="2" id="KW-1185">Reference proteome</keyword>
<evidence type="ECO:0000313" key="1">
    <source>
        <dbReference type="EMBL" id="PXF30702.1"/>
    </source>
</evidence>
<evidence type="ECO:0008006" key="3">
    <source>
        <dbReference type="Google" id="ProtNLM"/>
    </source>
</evidence>
<dbReference type="EMBL" id="LAPT01000067">
    <property type="protein sequence ID" value="PXF30702.1"/>
    <property type="molecule type" value="Genomic_DNA"/>
</dbReference>
<reference evidence="1 2" key="1">
    <citation type="submission" date="2015-03" db="EMBL/GenBank/DDBJ databases">
        <authorList>
            <person name="Krishnan R."/>
            <person name="Midha S."/>
            <person name="Patil P.B."/>
            <person name="Rameshkumar N."/>
        </authorList>
    </citation>
    <scope>NUCLEOTIDE SEQUENCE [LARGE SCALE GENOMIC DNA]</scope>
    <source>
        <strain evidence="1 2">L1E11</strain>
    </source>
</reference>
<name>A0ABX5LVM5_9GAMM</name>
<comment type="caution">
    <text evidence="1">The sequence shown here is derived from an EMBL/GenBank/DDBJ whole genome shotgun (WGS) entry which is preliminary data.</text>
</comment>
<dbReference type="RefSeq" id="WP_110187877.1">
    <property type="nucleotide sequence ID" value="NZ_CP177354.1"/>
</dbReference>
<accession>A0ABX5LVM5</accession>
<protein>
    <recommendedName>
        <fullName evidence="3">SseB protein N-terminal domain-containing protein</fullName>
    </recommendedName>
</protein>
<organism evidence="1 2">
    <name type="scientific">Pokkaliibacter plantistimulans</name>
    <dbReference type="NCBI Taxonomy" id="1635171"/>
    <lineage>
        <taxon>Bacteria</taxon>
        <taxon>Pseudomonadati</taxon>
        <taxon>Pseudomonadota</taxon>
        <taxon>Gammaproteobacteria</taxon>
        <taxon>Oceanospirillales</taxon>
        <taxon>Balneatrichaceae</taxon>
        <taxon>Pokkaliibacter</taxon>
    </lineage>
</organism>
<evidence type="ECO:0000313" key="2">
    <source>
        <dbReference type="Proteomes" id="UP000248090"/>
    </source>
</evidence>
<dbReference type="Proteomes" id="UP000248090">
    <property type="component" value="Unassembled WGS sequence"/>
</dbReference>